<comment type="caution">
    <text evidence="2">The sequence shown here is derived from an EMBL/GenBank/DDBJ whole genome shotgun (WGS) entry which is preliminary data.</text>
</comment>
<evidence type="ECO:0000259" key="1">
    <source>
        <dbReference type="Pfam" id="PF00561"/>
    </source>
</evidence>
<dbReference type="PANTHER" id="PTHR43433:SF1">
    <property type="entry name" value="BLL5160 PROTEIN"/>
    <property type="match status" value="1"/>
</dbReference>
<dbReference type="Pfam" id="PF00561">
    <property type="entry name" value="Abhydrolase_1"/>
    <property type="match status" value="1"/>
</dbReference>
<keyword evidence="3" id="KW-1185">Reference proteome</keyword>
<gene>
    <name evidence="2" type="ORF">AZI86_06765</name>
</gene>
<evidence type="ECO:0000313" key="2">
    <source>
        <dbReference type="EMBL" id="KYG66740.1"/>
    </source>
</evidence>
<dbReference type="Gene3D" id="3.40.50.1820">
    <property type="entry name" value="alpha/beta hydrolase"/>
    <property type="match status" value="1"/>
</dbReference>
<dbReference type="RefSeq" id="WP_061834319.1">
    <property type="nucleotide sequence ID" value="NZ_LUKE01000001.1"/>
</dbReference>
<evidence type="ECO:0000313" key="3">
    <source>
        <dbReference type="Proteomes" id="UP000075320"/>
    </source>
</evidence>
<dbReference type="Proteomes" id="UP000075320">
    <property type="component" value="Unassembled WGS sequence"/>
</dbReference>
<feature type="domain" description="AB hydrolase-1" evidence="1">
    <location>
        <begin position="29"/>
        <end position="274"/>
    </location>
</feature>
<name>A0A150WQP0_BDEBC</name>
<dbReference type="InterPro" id="IPR029058">
    <property type="entry name" value="AB_hydrolase_fold"/>
</dbReference>
<dbReference type="EMBL" id="LUKE01000001">
    <property type="protein sequence ID" value="KYG66740.1"/>
    <property type="molecule type" value="Genomic_DNA"/>
</dbReference>
<reference evidence="2 3" key="1">
    <citation type="submission" date="2016-03" db="EMBL/GenBank/DDBJ databases">
        <authorList>
            <person name="Ploux O."/>
        </authorList>
    </citation>
    <scope>NUCLEOTIDE SEQUENCE [LARGE SCALE GENOMIC DNA]</scope>
    <source>
        <strain evidence="2 3">R0</strain>
    </source>
</reference>
<dbReference type="OrthoDB" id="5289478at2"/>
<protein>
    <submittedName>
        <fullName evidence="2">Alpha/beta hydrolase</fullName>
    </submittedName>
</protein>
<accession>A0A150WQP0</accession>
<proteinExistence type="predicted"/>
<dbReference type="PANTHER" id="PTHR43433">
    <property type="entry name" value="HYDROLASE, ALPHA/BETA FOLD FAMILY PROTEIN"/>
    <property type="match status" value="1"/>
</dbReference>
<dbReference type="GO" id="GO:0016787">
    <property type="term" value="F:hydrolase activity"/>
    <property type="evidence" value="ECO:0007669"/>
    <property type="project" value="UniProtKB-KW"/>
</dbReference>
<dbReference type="InterPro" id="IPR050471">
    <property type="entry name" value="AB_hydrolase"/>
</dbReference>
<dbReference type="InterPro" id="IPR000073">
    <property type="entry name" value="AB_hydrolase_1"/>
</dbReference>
<dbReference type="SUPFAM" id="SSF53474">
    <property type="entry name" value="alpha/beta-Hydrolases"/>
    <property type="match status" value="1"/>
</dbReference>
<dbReference type="AlphaFoldDB" id="A0A150WQP0"/>
<sequence length="297" mass="34072">MQTTPKTTGTFDSFDGTPIYYEVRGQGEPLVLVYGIACIINHWHHQIEYFANNYQVITFDLRGHQKSNPVINMDELTMDALSKDILGMLKHLGIKKAHFAGHSFGAPVILNTYAMNPDVFLSMTFINGFAKNPIKGMFGLDVVEPFFYFVKSQYEHQPLLWNSLWKMAVDNPMSMYLAALAGGFNLKVTHFKDIEVYMRGVARLNLQVFLKLFEELMRYDGETVLPTIEVPALVIAGEKDMVTPLRFQYHFKETIKHSEFVLVPYGSHCTQLDFPDYTDLKMEKFLQSVEKPSKTKK</sequence>
<organism evidence="2 3">
    <name type="scientific">Bdellovibrio bacteriovorus</name>
    <dbReference type="NCBI Taxonomy" id="959"/>
    <lineage>
        <taxon>Bacteria</taxon>
        <taxon>Pseudomonadati</taxon>
        <taxon>Bdellovibrionota</taxon>
        <taxon>Bdellovibrionia</taxon>
        <taxon>Bdellovibrionales</taxon>
        <taxon>Pseudobdellovibrionaceae</taxon>
        <taxon>Bdellovibrio</taxon>
    </lineage>
</organism>
<keyword evidence="2" id="KW-0378">Hydrolase</keyword>